<comment type="caution">
    <text evidence="1">The sequence shown here is derived from an EMBL/GenBank/DDBJ whole genome shotgun (WGS) entry which is preliminary data.</text>
</comment>
<organism evidence="1 2">
    <name type="scientific">Sarcoptes scabiei</name>
    <name type="common">Itch mite</name>
    <name type="synonym">Acarus scabiei</name>
    <dbReference type="NCBI Taxonomy" id="52283"/>
    <lineage>
        <taxon>Eukaryota</taxon>
        <taxon>Metazoa</taxon>
        <taxon>Ecdysozoa</taxon>
        <taxon>Arthropoda</taxon>
        <taxon>Chelicerata</taxon>
        <taxon>Arachnida</taxon>
        <taxon>Acari</taxon>
        <taxon>Acariformes</taxon>
        <taxon>Sarcoptiformes</taxon>
        <taxon>Astigmata</taxon>
        <taxon>Psoroptidia</taxon>
        <taxon>Sarcoptoidea</taxon>
        <taxon>Sarcoptidae</taxon>
        <taxon>Sarcoptinae</taxon>
        <taxon>Sarcoptes</taxon>
    </lineage>
</organism>
<evidence type="ECO:0000313" key="1">
    <source>
        <dbReference type="EMBL" id="KPM11495.1"/>
    </source>
</evidence>
<gene>
    <name evidence="1" type="ORF">QR98_0100670</name>
</gene>
<protein>
    <submittedName>
        <fullName evidence="1">Uncharacterized protein</fullName>
    </submittedName>
</protein>
<dbReference type="EMBL" id="JXLN01017320">
    <property type="protein sequence ID" value="KPM11495.1"/>
    <property type="molecule type" value="Genomic_DNA"/>
</dbReference>
<sequence length="53" mass="6104">MKSSFRSNHLDEAKLSVLFQMVNDVLVDVGVDGDDDDFRFLNHINNRLLPEKV</sequence>
<dbReference type="VEuPathDB" id="VectorBase:SSCA008534"/>
<dbReference type="Proteomes" id="UP000616769">
    <property type="component" value="Unassembled WGS sequence"/>
</dbReference>
<accession>A0A132ALM7</accession>
<evidence type="ECO:0000313" key="2">
    <source>
        <dbReference type="Proteomes" id="UP000616769"/>
    </source>
</evidence>
<proteinExistence type="predicted"/>
<dbReference type="AlphaFoldDB" id="A0A132ALM7"/>
<reference evidence="1 2" key="1">
    <citation type="journal article" date="2015" name="Parasit. Vectors">
        <title>Draft genome of the scabies mite.</title>
        <authorList>
            <person name="Rider S.D.Jr."/>
            <person name="Morgan M.S."/>
            <person name="Arlian L.G."/>
        </authorList>
    </citation>
    <scope>NUCLEOTIDE SEQUENCE [LARGE SCALE GENOMIC DNA]</scope>
    <source>
        <strain evidence="1">Arlian Lab</strain>
    </source>
</reference>
<name>A0A132ALM7_SARSC</name>